<dbReference type="EMBL" id="CM000882">
    <property type="protein sequence ID" value="KQJ98471.1"/>
    <property type="molecule type" value="Genomic_DNA"/>
</dbReference>
<gene>
    <name evidence="1" type="ORF">BRADI_3g37090v3</name>
</gene>
<dbReference type="Gramene" id="KQJ98471">
    <property type="protein sequence ID" value="KQJ98471"/>
    <property type="gene ID" value="BRADI_3g37090v3"/>
</dbReference>
<evidence type="ECO:0000313" key="3">
    <source>
        <dbReference type="Proteomes" id="UP000008810"/>
    </source>
</evidence>
<reference evidence="2" key="3">
    <citation type="submission" date="2018-08" db="UniProtKB">
        <authorList>
            <consortium name="EnsemblPlants"/>
        </authorList>
    </citation>
    <scope>IDENTIFICATION</scope>
    <source>
        <strain evidence="2">cv. Bd21</strain>
    </source>
</reference>
<dbReference type="AlphaFoldDB" id="I1I7G6"/>
<organism evidence="2">
    <name type="scientific">Brachypodium distachyon</name>
    <name type="common">Purple false brome</name>
    <name type="synonym">Trachynia distachya</name>
    <dbReference type="NCBI Taxonomy" id="15368"/>
    <lineage>
        <taxon>Eukaryota</taxon>
        <taxon>Viridiplantae</taxon>
        <taxon>Streptophyta</taxon>
        <taxon>Embryophyta</taxon>
        <taxon>Tracheophyta</taxon>
        <taxon>Spermatophyta</taxon>
        <taxon>Magnoliopsida</taxon>
        <taxon>Liliopsida</taxon>
        <taxon>Poales</taxon>
        <taxon>Poaceae</taxon>
        <taxon>BOP clade</taxon>
        <taxon>Pooideae</taxon>
        <taxon>Stipodae</taxon>
        <taxon>Brachypodieae</taxon>
        <taxon>Brachypodium</taxon>
    </lineage>
</organism>
<sequence length="159" mass="16334">MAAETKEQLGFGSEHAAAAKKTCAGCYRDRLNAVERAAEAARMGAELLGAPAAGALQEPPKATTETIGTNSTCSGCRIEAGLQLGLPLRSRRTTRVRCGESWVGVESGSSARSVDGRDAARTCACDSSGAAGGEMGNGGSFQSHFGEAGSVRRRCRCCC</sequence>
<evidence type="ECO:0000313" key="1">
    <source>
        <dbReference type="EMBL" id="KQJ98471.1"/>
    </source>
</evidence>
<dbReference type="HOGENOM" id="CLU_1663177_0_0_1"/>
<accession>I1I7G6</accession>
<keyword evidence="3" id="KW-1185">Reference proteome</keyword>
<name>I1I7G6_BRADI</name>
<dbReference type="EnsemblPlants" id="KQJ98471">
    <property type="protein sequence ID" value="KQJ98471"/>
    <property type="gene ID" value="BRADI_3g37090v3"/>
</dbReference>
<proteinExistence type="predicted"/>
<reference evidence="1" key="2">
    <citation type="submission" date="2017-06" db="EMBL/GenBank/DDBJ databases">
        <title>WGS assembly of Brachypodium distachyon.</title>
        <authorList>
            <consortium name="The International Brachypodium Initiative"/>
            <person name="Lucas S."/>
            <person name="Harmon-Smith M."/>
            <person name="Lail K."/>
            <person name="Tice H."/>
            <person name="Grimwood J."/>
            <person name="Bruce D."/>
            <person name="Barry K."/>
            <person name="Shu S."/>
            <person name="Lindquist E."/>
            <person name="Wang M."/>
            <person name="Pitluck S."/>
            <person name="Vogel J.P."/>
            <person name="Garvin D.F."/>
            <person name="Mockler T.C."/>
            <person name="Schmutz J."/>
            <person name="Rokhsar D."/>
            <person name="Bevan M.W."/>
        </authorList>
    </citation>
    <scope>NUCLEOTIDE SEQUENCE</scope>
    <source>
        <strain evidence="1">Bd21</strain>
    </source>
</reference>
<evidence type="ECO:0000313" key="2">
    <source>
        <dbReference type="EnsemblPlants" id="KQJ98471"/>
    </source>
</evidence>
<dbReference type="InParanoid" id="I1I7G6"/>
<dbReference type="Proteomes" id="UP000008810">
    <property type="component" value="Chromosome 3"/>
</dbReference>
<reference evidence="1 2" key="1">
    <citation type="journal article" date="2010" name="Nature">
        <title>Genome sequencing and analysis of the model grass Brachypodium distachyon.</title>
        <authorList>
            <consortium name="International Brachypodium Initiative"/>
        </authorList>
    </citation>
    <scope>NUCLEOTIDE SEQUENCE [LARGE SCALE GENOMIC DNA]</scope>
    <source>
        <strain evidence="1 2">Bd21</strain>
    </source>
</reference>
<protein>
    <submittedName>
        <fullName evidence="1 2">Uncharacterized protein</fullName>
    </submittedName>
</protein>